<comment type="caution">
    <text evidence="1">The sequence shown here is derived from an EMBL/GenBank/DDBJ whole genome shotgun (WGS) entry which is preliminary data.</text>
</comment>
<reference evidence="1 2" key="1">
    <citation type="submission" date="2018-05" db="EMBL/GenBank/DDBJ databases">
        <title>Genomic Encyclopedia of Type Strains, Phase IV (KMG-V): Genome sequencing to study the core and pangenomes of soil and plant-associated prokaryotes.</title>
        <authorList>
            <person name="Whitman W."/>
        </authorList>
    </citation>
    <scope>NUCLEOTIDE SEQUENCE [LARGE SCALE GENOMIC DNA]</scope>
    <source>
        <strain evidence="1 2">SIr-6563</strain>
    </source>
</reference>
<evidence type="ECO:0000313" key="1">
    <source>
        <dbReference type="EMBL" id="PXX01603.1"/>
    </source>
</evidence>
<proteinExistence type="predicted"/>
<gene>
    <name evidence="1" type="ORF">C7400_1616</name>
</gene>
<keyword evidence="2" id="KW-1185">Reference proteome</keyword>
<evidence type="ECO:0000313" key="2">
    <source>
        <dbReference type="Proteomes" id="UP000247515"/>
    </source>
</evidence>
<dbReference type="EMBL" id="QJJV01000061">
    <property type="protein sequence ID" value="PXX01603.1"/>
    <property type="molecule type" value="Genomic_DNA"/>
</dbReference>
<organism evidence="1 2">
    <name type="scientific">Paraburkholderia tropica</name>
    <dbReference type="NCBI Taxonomy" id="92647"/>
    <lineage>
        <taxon>Bacteria</taxon>
        <taxon>Pseudomonadati</taxon>
        <taxon>Pseudomonadota</taxon>
        <taxon>Betaproteobacteria</taxon>
        <taxon>Burkholderiales</taxon>
        <taxon>Burkholderiaceae</taxon>
        <taxon>Paraburkholderia</taxon>
    </lineage>
</organism>
<accession>A0ABX5MG90</accession>
<sequence length="184" mass="20582">MIQYIDETLLAALFPPGTSSEGQLHVRGPISIDQALEASGIDFDGVRHVVFFADVFAYAGNDHQLIRETAESWNNGFIPAPNSRLVKFLRAEADAESMFYPGDWPLPDPNMIWQFSDALGMALQGHALSHPETSQYFYMPQTGKLDALYNRLARKFERGEAGLLFRCVTRPASDEGGFYGFERV</sequence>
<dbReference type="RefSeq" id="WP_110330115.1">
    <property type="nucleotide sequence ID" value="NZ_JBBBEG010000064.1"/>
</dbReference>
<name>A0ABX5MG90_9BURK</name>
<dbReference type="Proteomes" id="UP000247515">
    <property type="component" value="Unassembled WGS sequence"/>
</dbReference>
<protein>
    <submittedName>
        <fullName evidence="1">Uncharacterized protein</fullName>
    </submittedName>
</protein>